<organism evidence="2 3">
    <name type="scientific">Kangiella aquimarina</name>
    <dbReference type="NCBI Taxonomy" id="261965"/>
    <lineage>
        <taxon>Bacteria</taxon>
        <taxon>Pseudomonadati</taxon>
        <taxon>Pseudomonadota</taxon>
        <taxon>Gammaproteobacteria</taxon>
        <taxon>Kangiellales</taxon>
        <taxon>Kangiellaceae</taxon>
        <taxon>Kangiella</taxon>
    </lineage>
</organism>
<keyword evidence="3" id="KW-1185">Reference proteome</keyword>
<sequence length="70" mass="8335">MQKWLLLIIITLSFTACSNEDKESDKMLSEYKQKQLDKAKQVEQEMQKRVDNLDQQLQEATENKEDDQPF</sequence>
<proteinExistence type="predicted"/>
<dbReference type="EMBL" id="CP140158">
    <property type="protein sequence ID" value="WQG85210.1"/>
    <property type="molecule type" value="Genomic_DNA"/>
</dbReference>
<reference evidence="2 3" key="1">
    <citation type="submission" date="2023-11" db="EMBL/GenBank/DDBJ databases">
        <title>MicrobeMod: A computational toolkit for identifying prokaryotic methylation and restriction-modification with nanopore sequencing.</title>
        <authorList>
            <person name="Crits-Christoph A."/>
            <person name="Kang S.C."/>
            <person name="Lee H."/>
            <person name="Ostrov N."/>
        </authorList>
    </citation>
    <scope>NUCLEOTIDE SEQUENCE [LARGE SCALE GENOMIC DNA]</scope>
    <source>
        <strain evidence="2 3">DSMZ 16071</strain>
    </source>
</reference>
<dbReference type="RefSeq" id="WP_018625164.1">
    <property type="nucleotide sequence ID" value="NZ_CP140158.1"/>
</dbReference>
<dbReference type="Proteomes" id="UP001324185">
    <property type="component" value="Chromosome"/>
</dbReference>
<feature type="region of interest" description="Disordered" evidence="1">
    <location>
        <begin position="50"/>
        <end position="70"/>
    </location>
</feature>
<evidence type="ECO:0000256" key="1">
    <source>
        <dbReference type="SAM" id="MobiDB-lite"/>
    </source>
</evidence>
<evidence type="ECO:0000313" key="2">
    <source>
        <dbReference type="EMBL" id="WQG85210.1"/>
    </source>
</evidence>
<evidence type="ECO:0008006" key="4">
    <source>
        <dbReference type="Google" id="ProtNLM"/>
    </source>
</evidence>
<name>A0ABZ0X3Z2_9GAMM</name>
<gene>
    <name evidence="2" type="ORF">SR900_12135</name>
</gene>
<protein>
    <recommendedName>
        <fullName evidence="4">Lipoprotein</fullName>
    </recommendedName>
</protein>
<evidence type="ECO:0000313" key="3">
    <source>
        <dbReference type="Proteomes" id="UP001324185"/>
    </source>
</evidence>
<feature type="compositionally biased region" description="Basic and acidic residues" evidence="1">
    <location>
        <begin position="61"/>
        <end position="70"/>
    </location>
</feature>
<accession>A0ABZ0X3Z2</accession>
<dbReference type="PROSITE" id="PS51257">
    <property type="entry name" value="PROKAR_LIPOPROTEIN"/>
    <property type="match status" value="1"/>
</dbReference>